<evidence type="ECO:0000256" key="1">
    <source>
        <dbReference type="SAM" id="Phobius"/>
    </source>
</evidence>
<evidence type="ECO:0000313" key="2">
    <source>
        <dbReference type="EMBL" id="KAJ4808333.1"/>
    </source>
</evidence>
<name>A0AAV8GRS9_9POAL</name>
<accession>A0AAV8GRS9</accession>
<comment type="caution">
    <text evidence="2">The sequence shown here is derived from an EMBL/GenBank/DDBJ whole genome shotgun (WGS) entry which is preliminary data.</text>
</comment>
<gene>
    <name evidence="2" type="ORF">LUZ62_020899</name>
</gene>
<protein>
    <submittedName>
        <fullName evidence="2">Uncharacterized protein</fullName>
    </submittedName>
</protein>
<evidence type="ECO:0000313" key="3">
    <source>
        <dbReference type="Proteomes" id="UP001140206"/>
    </source>
</evidence>
<dbReference type="PANTHER" id="PTHR31170:SF18">
    <property type="entry name" value="(WILD MALAYSIAN BANANA) HYPOTHETICAL PROTEIN"/>
    <property type="match status" value="1"/>
</dbReference>
<keyword evidence="1" id="KW-0472">Membrane</keyword>
<dbReference type="InterPro" id="IPR004158">
    <property type="entry name" value="DUF247_pln"/>
</dbReference>
<reference evidence="2" key="1">
    <citation type="submission" date="2022-08" db="EMBL/GenBank/DDBJ databases">
        <authorList>
            <person name="Marques A."/>
        </authorList>
    </citation>
    <scope>NUCLEOTIDE SEQUENCE</scope>
    <source>
        <strain evidence="2">RhyPub2mFocal</strain>
        <tissue evidence="2">Leaves</tissue>
    </source>
</reference>
<keyword evidence="3" id="KW-1185">Reference proteome</keyword>
<dbReference type="Pfam" id="PF03140">
    <property type="entry name" value="DUF247"/>
    <property type="match status" value="1"/>
</dbReference>
<organism evidence="2 3">
    <name type="scientific">Rhynchospora pubera</name>
    <dbReference type="NCBI Taxonomy" id="906938"/>
    <lineage>
        <taxon>Eukaryota</taxon>
        <taxon>Viridiplantae</taxon>
        <taxon>Streptophyta</taxon>
        <taxon>Embryophyta</taxon>
        <taxon>Tracheophyta</taxon>
        <taxon>Spermatophyta</taxon>
        <taxon>Magnoliopsida</taxon>
        <taxon>Liliopsida</taxon>
        <taxon>Poales</taxon>
        <taxon>Cyperaceae</taxon>
        <taxon>Cyperoideae</taxon>
        <taxon>Rhynchosporeae</taxon>
        <taxon>Rhynchospora</taxon>
    </lineage>
</organism>
<dbReference type="PANTHER" id="PTHR31170">
    <property type="entry name" value="BNAC04G53230D PROTEIN"/>
    <property type="match status" value="1"/>
</dbReference>
<sequence length="460" mass="52850">MYLTLKMFPTFDKFSEWAIDVDKAAAAVDVTEEETKWEKPSIYRVPNFIKCEKVTSFVPHVVSFGPFHHGSKDLTMLEEHKHLAICHFLNRSAKPLRLFSDKLRRVLDQLLESYHGLDKKWKENPDEFLKMMILDGCFMIEVLRLKAGENGYAINDPVFGLQKVHSRIPYIKRDMLVLENQLPLLVLKLLLEVEGRGPTDYQYIHNLVLKFCGDNLKDGLQGLARHPLEVYRMSLIQSRGCVTRCSSRMQAIINKMSLIQNCVLPVRGIPRGNPRDDIRPATALRECGIRFVQSKEKSLLAIKFDCKNGKLSLPVLAIHDANIHLLLNMVVYEHMHVGAGKEITSYVVFMDELIDTAADVRLLQEKGIIKNEMGSHKLIARLFNTLAKDASPDPTSKFIEIRYQLNEFCMKSRNKWYASLKHTHFHSPWALISLVAATTVIFLTLIQTIYSALQYYHPNR</sequence>
<dbReference type="EMBL" id="JAMFTS010000001">
    <property type="protein sequence ID" value="KAJ4808333.1"/>
    <property type="molecule type" value="Genomic_DNA"/>
</dbReference>
<feature type="transmembrane region" description="Helical" evidence="1">
    <location>
        <begin position="429"/>
        <end position="453"/>
    </location>
</feature>
<dbReference type="AlphaFoldDB" id="A0AAV8GRS9"/>
<keyword evidence="1" id="KW-1133">Transmembrane helix</keyword>
<dbReference type="Proteomes" id="UP001140206">
    <property type="component" value="Chromosome 1"/>
</dbReference>
<keyword evidence="1" id="KW-0812">Transmembrane</keyword>
<proteinExistence type="predicted"/>